<evidence type="ECO:0000313" key="7">
    <source>
        <dbReference type="Proteomes" id="UP001157137"/>
    </source>
</evidence>
<comment type="caution">
    <text evidence="6">The sequence shown here is derived from an EMBL/GenBank/DDBJ whole genome shotgun (WGS) entry which is preliminary data.</text>
</comment>
<dbReference type="Gene3D" id="1.50.10.20">
    <property type="match status" value="2"/>
</dbReference>
<organism evidence="6 7">
    <name type="scientific">Alicyclobacillus hesperidum</name>
    <dbReference type="NCBI Taxonomy" id="89784"/>
    <lineage>
        <taxon>Bacteria</taxon>
        <taxon>Bacillati</taxon>
        <taxon>Bacillota</taxon>
        <taxon>Bacilli</taxon>
        <taxon>Bacillales</taxon>
        <taxon>Alicyclobacillaceae</taxon>
        <taxon>Alicyclobacillus</taxon>
    </lineage>
</organism>
<dbReference type="Proteomes" id="UP001157137">
    <property type="component" value="Unassembled WGS sequence"/>
</dbReference>
<dbReference type="SUPFAM" id="SSF48239">
    <property type="entry name" value="Terpenoid cyclases/Protein prenyltransferases"/>
    <property type="match status" value="2"/>
</dbReference>
<evidence type="ECO:0000313" key="6">
    <source>
        <dbReference type="EMBL" id="GLV14454.1"/>
    </source>
</evidence>
<feature type="domain" description="Squalene cyclase C-terminal" evidence="4">
    <location>
        <begin position="299"/>
        <end position="613"/>
    </location>
</feature>
<evidence type="ECO:0000259" key="4">
    <source>
        <dbReference type="Pfam" id="PF13243"/>
    </source>
</evidence>
<dbReference type="InterPro" id="IPR008930">
    <property type="entry name" value="Terpenoid_cyclase/PrenylTrfase"/>
</dbReference>
<feature type="domain" description="Squalene cyclase N-terminal" evidence="5">
    <location>
        <begin position="222"/>
        <end position="285"/>
    </location>
</feature>
<dbReference type="SFLD" id="SFLDG01016">
    <property type="entry name" value="Prenyltransferase_Like_2"/>
    <property type="match status" value="1"/>
</dbReference>
<proteinExistence type="inferred from homology"/>
<dbReference type="InterPro" id="IPR032696">
    <property type="entry name" value="SQ_cyclase_C"/>
</dbReference>
<comment type="pathway">
    <text evidence="1">Secondary metabolite biosynthesis; hopanoid biosynthesis.</text>
</comment>
<dbReference type="AlphaFoldDB" id="A0AA37X703"/>
<dbReference type="InterPro" id="IPR032697">
    <property type="entry name" value="SQ_cyclase_N"/>
</dbReference>
<feature type="domain" description="Squalene cyclase N-terminal" evidence="5">
    <location>
        <begin position="19"/>
        <end position="217"/>
    </location>
</feature>
<dbReference type="InterPro" id="IPR018333">
    <property type="entry name" value="Squalene_cyclase"/>
</dbReference>
<evidence type="ECO:0000256" key="3">
    <source>
        <dbReference type="ARBA" id="ARBA00022737"/>
    </source>
</evidence>
<dbReference type="GO" id="GO:0005811">
    <property type="term" value="C:lipid droplet"/>
    <property type="evidence" value="ECO:0007669"/>
    <property type="project" value="InterPro"/>
</dbReference>
<dbReference type="PANTHER" id="PTHR11764">
    <property type="entry name" value="TERPENE CYCLASE/MUTASE FAMILY MEMBER"/>
    <property type="match status" value="1"/>
</dbReference>
<dbReference type="EMBL" id="BSRA01000012">
    <property type="protein sequence ID" value="GLV14454.1"/>
    <property type="molecule type" value="Genomic_DNA"/>
</dbReference>
<dbReference type="Pfam" id="PF13249">
    <property type="entry name" value="SQHop_cyclase_N"/>
    <property type="match status" value="2"/>
</dbReference>
<evidence type="ECO:0000256" key="2">
    <source>
        <dbReference type="ARBA" id="ARBA00009755"/>
    </source>
</evidence>
<comment type="similarity">
    <text evidence="2">Belongs to the terpene cyclase/mutase family.</text>
</comment>
<gene>
    <name evidence="6" type="primary">sqhC</name>
    <name evidence="6" type="ORF">Heshes_21380</name>
</gene>
<dbReference type="PANTHER" id="PTHR11764:SF20">
    <property type="entry name" value="LANOSTEROL SYNTHASE"/>
    <property type="match status" value="1"/>
</dbReference>
<sequence>MAMKMAYPRIGCKDVDAAVKAACVQLLQHQGADGAWTDCFDTGMMPNAQTVISLYLIGYRDVTWTAPLVGAIRKHQREDGSWGLFPGDAGDLSTTVECFYALELMKAWALDDAPRVRAKAWIARHGGVRRCRNLTKMFLAVGGEIPWSWLPSPWLYTLMFMKGSPFSIEDIATFTRVHVPAMLVLSLYRYRSRYAACILRELVNCDEREWDDERPSPMRTKLASWCAERCLEFLRTHMGQDGTLAGYHSSTWLSLFALHALGIDFDAPIIRCAIASMRQNLVVEEHSGYVHQQTTNAHIWNTALACRVLLDAGIPESHPQLQKAKSYLLAKQQVERRTGRPDGGWGFSSNNENHPDCDDTVACLDALRGFMQSSSTPINKGVSFLLSMQNRDGGWSAFEHNCDKRWLERLPANDMHRAMCDPSTADITGRVVAFLLRRRVLNSTDSSIKRAISWLQANQLRDGSWYGRWGTTYLYGTWCAVQALVAANLPASSPSLMRALRWLLSVQRADGSFGELCESDMLGRYSSAFTGQPTQTAWGLDTLLHLYDCTADTAVKSAIYRSASMAVDWLLDHRTADGWFDTCPNGSAFPGALYITYHIYPKVWPTSALLHFQRSIEGKNFREGG</sequence>
<name>A0AA37X703_9BACL</name>
<keyword evidence="3" id="KW-0677">Repeat</keyword>
<evidence type="ECO:0000259" key="5">
    <source>
        <dbReference type="Pfam" id="PF13249"/>
    </source>
</evidence>
<reference evidence="6" key="1">
    <citation type="submission" date="2023-02" db="EMBL/GenBank/DDBJ databases">
        <title>Proposal of a novel subspecies: Alicyclobacillus hesperidum subspecies aegle.</title>
        <authorList>
            <person name="Goto K."/>
            <person name="Fujii T."/>
            <person name="Yasui K."/>
            <person name="Mochida K."/>
            <person name="Kato-Tanaka Y."/>
            <person name="Morohoshi S."/>
            <person name="An S.Y."/>
            <person name="Kasai H."/>
            <person name="Yokota A."/>
        </authorList>
    </citation>
    <scope>NUCLEOTIDE SEQUENCE</scope>
    <source>
        <strain evidence="6">DSM 12766</strain>
    </source>
</reference>
<accession>A0AA37X703</accession>
<protein>
    <submittedName>
        <fullName evidence="6">Squalene--hopene cyclase</fullName>
    </submittedName>
</protein>
<evidence type="ECO:0000256" key="1">
    <source>
        <dbReference type="ARBA" id="ARBA00004999"/>
    </source>
</evidence>
<dbReference type="GO" id="GO:0016104">
    <property type="term" value="P:triterpenoid biosynthetic process"/>
    <property type="evidence" value="ECO:0007669"/>
    <property type="project" value="InterPro"/>
</dbReference>
<dbReference type="Pfam" id="PF13243">
    <property type="entry name" value="SQHop_cyclase_C"/>
    <property type="match status" value="1"/>
</dbReference>
<dbReference type="GO" id="GO:0016866">
    <property type="term" value="F:intramolecular transferase activity"/>
    <property type="evidence" value="ECO:0007669"/>
    <property type="project" value="InterPro"/>
</dbReference>